<dbReference type="Gene3D" id="3.40.50.720">
    <property type="entry name" value="NAD(P)-binding Rossmann-like Domain"/>
    <property type="match status" value="1"/>
</dbReference>
<protein>
    <submittedName>
        <fullName evidence="4">Bifunctional protein MdtA</fullName>
    </submittedName>
</protein>
<dbReference type="AlphaFoldDB" id="A0A5B9QIP0"/>
<dbReference type="GO" id="GO:0016491">
    <property type="term" value="F:oxidoreductase activity"/>
    <property type="evidence" value="ECO:0007669"/>
    <property type="project" value="UniProtKB-KW"/>
</dbReference>
<dbReference type="InterPro" id="IPR046346">
    <property type="entry name" value="Aminoacid_DH-like_N_sf"/>
</dbReference>
<dbReference type="InterPro" id="IPR001509">
    <property type="entry name" value="Epimerase_deHydtase"/>
</dbReference>
<evidence type="ECO:0000313" key="5">
    <source>
        <dbReference type="Proteomes" id="UP000323917"/>
    </source>
</evidence>
<dbReference type="SUPFAM" id="SSF51735">
    <property type="entry name" value="NAD(P)-binding Rossmann-fold domains"/>
    <property type="match status" value="1"/>
</dbReference>
<sequence length="291" mass="30389">MALAKILLCLDTDPQPSVFDSVVALDAGADRLLRHGGVTPADVKNLIHGLMFTRPSDQLHHAAAVIGGSDVVAGEQLLQAAKHAFFGKVRVSVMLDSNGSNTTAAAAVVCAGRHLPLGPEINALVLGGTGSVGQRVVRMLAREGVDVRVASRRKTHAEAVCHRITAAVPGARVAPRSTTDSEMSDLLDGVHLLISSGAAGINMLDTPDFQAAKTLQMAIDLNAVPPSGITGIAPTDKAVDHDGRICYGALAVGGLKMKIHRAAIRQLFESNTRILDADEIYNLGKLLADAK</sequence>
<dbReference type="InterPro" id="IPR037089">
    <property type="entry name" value="Methyl-teptahyd_DH_N_sf"/>
</dbReference>
<dbReference type="Proteomes" id="UP000323917">
    <property type="component" value="Chromosome"/>
</dbReference>
<name>A0A5B9QIP0_9BACT</name>
<feature type="domain" description="Methylene-tetrahydromethanopterin dehydrogenase N-terminal" evidence="3">
    <location>
        <begin position="18"/>
        <end position="98"/>
    </location>
</feature>
<dbReference type="EMBL" id="CP042913">
    <property type="protein sequence ID" value="QEG37869.1"/>
    <property type="molecule type" value="Genomic_DNA"/>
</dbReference>
<gene>
    <name evidence="4" type="primary">mtdA</name>
    <name evidence="4" type="ORF">Pr1d_52170</name>
</gene>
<keyword evidence="1" id="KW-0560">Oxidoreductase</keyword>
<keyword evidence="5" id="KW-1185">Reference proteome</keyword>
<dbReference type="Pfam" id="PF09176">
    <property type="entry name" value="Mpt_N"/>
    <property type="match status" value="1"/>
</dbReference>
<evidence type="ECO:0000259" key="3">
    <source>
        <dbReference type="Pfam" id="PF09176"/>
    </source>
</evidence>
<dbReference type="OrthoDB" id="6180at2"/>
<accession>A0A5B9QIP0</accession>
<evidence type="ECO:0000313" key="4">
    <source>
        <dbReference type="EMBL" id="QEG37869.1"/>
    </source>
</evidence>
<evidence type="ECO:0000256" key="1">
    <source>
        <dbReference type="ARBA" id="ARBA00023002"/>
    </source>
</evidence>
<dbReference type="InterPro" id="IPR015259">
    <property type="entry name" value="Methyl-teptahyd_DH_N"/>
</dbReference>
<dbReference type="InterPro" id="IPR036291">
    <property type="entry name" value="NAD(P)-bd_dom_sf"/>
</dbReference>
<reference evidence="4 5" key="1">
    <citation type="submission" date="2019-08" db="EMBL/GenBank/DDBJ databases">
        <title>Deep-cultivation of Planctomycetes and their phenomic and genomic characterization uncovers novel biology.</title>
        <authorList>
            <person name="Wiegand S."/>
            <person name="Jogler M."/>
            <person name="Boedeker C."/>
            <person name="Pinto D."/>
            <person name="Vollmers J."/>
            <person name="Rivas-Marin E."/>
            <person name="Kohn T."/>
            <person name="Peeters S.H."/>
            <person name="Heuer A."/>
            <person name="Rast P."/>
            <person name="Oberbeckmann S."/>
            <person name="Bunk B."/>
            <person name="Jeske O."/>
            <person name="Meyerdierks A."/>
            <person name="Storesund J.E."/>
            <person name="Kallscheuer N."/>
            <person name="Luecker S."/>
            <person name="Lage O.M."/>
            <person name="Pohl T."/>
            <person name="Merkel B.J."/>
            <person name="Hornburger P."/>
            <person name="Mueller R.-W."/>
            <person name="Bruemmer F."/>
            <person name="Labrenz M."/>
            <person name="Spormann A.M."/>
            <person name="Op den Camp H."/>
            <person name="Overmann J."/>
            <person name="Amann R."/>
            <person name="Jetten M.S.M."/>
            <person name="Mascher T."/>
            <person name="Medema M.H."/>
            <person name="Devos D.P."/>
            <person name="Kaster A.-K."/>
            <person name="Ovreas L."/>
            <person name="Rohde M."/>
            <person name="Galperin M.Y."/>
            <person name="Jogler C."/>
        </authorList>
    </citation>
    <scope>NUCLEOTIDE SEQUENCE [LARGE SCALE GENOMIC DNA]</scope>
    <source>
        <strain evidence="4 5">Pr1d</strain>
    </source>
</reference>
<dbReference type="RefSeq" id="WP_148076040.1">
    <property type="nucleotide sequence ID" value="NZ_CP042913.1"/>
</dbReference>
<organism evidence="4 5">
    <name type="scientific">Bythopirellula goksoeyrii</name>
    <dbReference type="NCBI Taxonomy" id="1400387"/>
    <lineage>
        <taxon>Bacteria</taxon>
        <taxon>Pseudomonadati</taxon>
        <taxon>Planctomycetota</taxon>
        <taxon>Planctomycetia</taxon>
        <taxon>Pirellulales</taxon>
        <taxon>Lacipirellulaceae</taxon>
        <taxon>Bythopirellula</taxon>
    </lineage>
</organism>
<evidence type="ECO:0000259" key="2">
    <source>
        <dbReference type="Pfam" id="PF01370"/>
    </source>
</evidence>
<feature type="domain" description="NAD-dependent epimerase/dehydratase" evidence="2">
    <location>
        <begin position="123"/>
        <end position="161"/>
    </location>
</feature>
<proteinExistence type="predicted"/>
<dbReference type="KEGG" id="bgok:Pr1d_52170"/>
<dbReference type="Pfam" id="PF01370">
    <property type="entry name" value="Epimerase"/>
    <property type="match status" value="1"/>
</dbReference>
<dbReference type="Gene3D" id="3.40.50.10280">
    <property type="entry name" value="Methylene-tetrahydromethanopterin dehydrogenase, N-terminal domain"/>
    <property type="match status" value="1"/>
</dbReference>
<dbReference type="SUPFAM" id="SSF53223">
    <property type="entry name" value="Aminoacid dehydrogenase-like, N-terminal domain"/>
    <property type="match status" value="1"/>
</dbReference>